<dbReference type="Gene3D" id="2.40.70.10">
    <property type="entry name" value="Acid Proteases"/>
    <property type="match status" value="1"/>
</dbReference>
<dbReference type="PANTHER" id="PTHR24559">
    <property type="entry name" value="TRANSPOSON TY3-I GAG-POL POLYPROTEIN"/>
    <property type="match status" value="1"/>
</dbReference>
<dbReference type="InterPro" id="IPR021109">
    <property type="entry name" value="Peptidase_aspartic_dom_sf"/>
</dbReference>
<dbReference type="PANTHER" id="PTHR24559:SF444">
    <property type="entry name" value="REVERSE TRANSCRIPTASE DOMAIN-CONTAINING PROTEIN"/>
    <property type="match status" value="1"/>
</dbReference>
<keyword evidence="3" id="KW-1185">Reference proteome</keyword>
<dbReference type="Gene3D" id="3.10.10.10">
    <property type="entry name" value="HIV Type 1 Reverse Transcriptase, subunit A, domain 1"/>
    <property type="match status" value="1"/>
</dbReference>
<dbReference type="Pfam" id="PF24626">
    <property type="entry name" value="SH3_Tf2-1"/>
    <property type="match status" value="1"/>
</dbReference>
<proteinExistence type="predicted"/>
<dbReference type="AlphaFoldDB" id="A0AAF0Q288"/>
<feature type="domain" description="Tf2-1-like SH3-like" evidence="1">
    <location>
        <begin position="374"/>
        <end position="427"/>
    </location>
</feature>
<organism evidence="2 3">
    <name type="scientific">Solanum verrucosum</name>
    <dbReference type="NCBI Taxonomy" id="315347"/>
    <lineage>
        <taxon>Eukaryota</taxon>
        <taxon>Viridiplantae</taxon>
        <taxon>Streptophyta</taxon>
        <taxon>Embryophyta</taxon>
        <taxon>Tracheophyta</taxon>
        <taxon>Spermatophyta</taxon>
        <taxon>Magnoliopsida</taxon>
        <taxon>eudicotyledons</taxon>
        <taxon>Gunneridae</taxon>
        <taxon>Pentapetalae</taxon>
        <taxon>asterids</taxon>
        <taxon>lamiids</taxon>
        <taxon>Solanales</taxon>
        <taxon>Solanaceae</taxon>
        <taxon>Solanoideae</taxon>
        <taxon>Solaneae</taxon>
        <taxon>Solanum</taxon>
    </lineage>
</organism>
<dbReference type="Pfam" id="PF08284">
    <property type="entry name" value="RVP_2"/>
    <property type="match status" value="1"/>
</dbReference>
<dbReference type="CDD" id="cd01647">
    <property type="entry name" value="RT_LTR"/>
    <property type="match status" value="1"/>
</dbReference>
<dbReference type="Gene3D" id="3.30.70.270">
    <property type="match status" value="1"/>
</dbReference>
<dbReference type="Proteomes" id="UP001234989">
    <property type="component" value="Chromosome 2"/>
</dbReference>
<dbReference type="SUPFAM" id="SSF54160">
    <property type="entry name" value="Chromo domain-like"/>
    <property type="match status" value="1"/>
</dbReference>
<dbReference type="InterPro" id="IPR043128">
    <property type="entry name" value="Rev_trsase/Diguanyl_cyclase"/>
</dbReference>
<evidence type="ECO:0000313" key="3">
    <source>
        <dbReference type="Proteomes" id="UP001234989"/>
    </source>
</evidence>
<dbReference type="InterPro" id="IPR016197">
    <property type="entry name" value="Chromo-like_dom_sf"/>
</dbReference>
<dbReference type="EMBL" id="CP133613">
    <property type="protein sequence ID" value="WMV15193.1"/>
    <property type="molecule type" value="Genomic_DNA"/>
</dbReference>
<protein>
    <recommendedName>
        <fullName evidence="1">Tf2-1-like SH3-like domain-containing protein</fullName>
    </recommendedName>
</protein>
<dbReference type="InterPro" id="IPR056924">
    <property type="entry name" value="SH3_Tf2-1"/>
</dbReference>
<dbReference type="InterPro" id="IPR053134">
    <property type="entry name" value="RNA-dir_DNA_polymerase"/>
</dbReference>
<gene>
    <name evidence="2" type="ORF">MTR67_008578</name>
</gene>
<sequence>MIYDILDALIHVSTLVGESVIVTYVYRACPILFMGFQTWDDLVILDMIDFDIILGMSWLSPYYVVLYCNTKSVTLEISRREKLEWEGVYKPKQAKIISSIRVRKLVEQGCLTYLAYIRNVEIEAPSIGFISVLSEFREVFPNDLPGMPPDRDIDFYIDLELGTLSISIPQYRMAPAELRELKTQIQELLDKGFIRLSASPWGAPVLFVKKNDGSMRMCMDYQQLNRVTIRNKPEDVPKTAFRTRYGHYEFLVMSFVFIDDILVYSKSEEEHADHLRVVLGVLGKQRWTVRKDHSSIGRHVRGCVIDFGGHWDKFLPLCEFSYNNSYHSSINMALFEGLYGRRCRSPIRWFEAGDVKHLGVDLVKNAQDKVSPMKGVMRFGKKGKLSPRYIGPFEILKCVGLASYRLALLSNLSKVYPVFHVFMLKIYLGDGDYIIKWDSIVLDKDLQYEEEPIAILDHDVHKLRTKEIKSVKVQWKHRPVEEATWETERDMRDNYPQFFVESELDGKSGKKNPSLGFLEFLERRIFGVDERV</sequence>
<dbReference type="SUPFAM" id="SSF56672">
    <property type="entry name" value="DNA/RNA polymerases"/>
    <property type="match status" value="1"/>
</dbReference>
<evidence type="ECO:0000259" key="1">
    <source>
        <dbReference type="Pfam" id="PF24626"/>
    </source>
</evidence>
<dbReference type="InterPro" id="IPR043502">
    <property type="entry name" value="DNA/RNA_pol_sf"/>
</dbReference>
<name>A0AAF0Q288_SOLVR</name>
<evidence type="ECO:0000313" key="2">
    <source>
        <dbReference type="EMBL" id="WMV15193.1"/>
    </source>
</evidence>
<accession>A0AAF0Q288</accession>
<reference evidence="2" key="1">
    <citation type="submission" date="2023-08" db="EMBL/GenBank/DDBJ databases">
        <title>A de novo genome assembly of Solanum verrucosum Schlechtendal, a Mexican diploid species geographically isolated from the other diploid A-genome species in potato relatives.</title>
        <authorList>
            <person name="Hosaka K."/>
        </authorList>
    </citation>
    <scope>NUCLEOTIDE SEQUENCE</scope>
    <source>
        <tissue evidence="2">Young leaves</tissue>
    </source>
</reference>